<dbReference type="Proteomes" id="UP001183809">
    <property type="component" value="Unassembled WGS sequence"/>
</dbReference>
<gene>
    <name evidence="1" type="ORF">RM764_27210</name>
</gene>
<dbReference type="EMBL" id="JAVREY010000040">
    <property type="protein sequence ID" value="MDT0466647.1"/>
    <property type="molecule type" value="Genomic_DNA"/>
</dbReference>
<sequence length="42" mass="4522">MGREAQLHPPPPVEVVFQSDLYGIRVLLRGQDLAAAGFCQAA</sequence>
<comment type="caution">
    <text evidence="1">The sequence shown here is derived from an EMBL/GenBank/DDBJ whole genome shotgun (WGS) entry which is preliminary data.</text>
</comment>
<organism evidence="1 2">
    <name type="scientific">Streptomyces gibsoniae</name>
    <dbReference type="NCBI Taxonomy" id="3075529"/>
    <lineage>
        <taxon>Bacteria</taxon>
        <taxon>Bacillati</taxon>
        <taxon>Actinomycetota</taxon>
        <taxon>Actinomycetes</taxon>
        <taxon>Kitasatosporales</taxon>
        <taxon>Streptomycetaceae</taxon>
        <taxon>Streptomyces</taxon>
    </lineage>
</organism>
<name>A0ABU2U0Q5_9ACTN</name>
<proteinExistence type="predicted"/>
<dbReference type="RefSeq" id="WP_311698103.1">
    <property type="nucleotide sequence ID" value="NZ_JAVREY010000040.1"/>
</dbReference>
<protein>
    <submittedName>
        <fullName evidence="1">Uncharacterized protein</fullName>
    </submittedName>
</protein>
<reference evidence="2" key="1">
    <citation type="submission" date="2023-07" db="EMBL/GenBank/DDBJ databases">
        <title>30 novel species of actinomycetes from the DSMZ collection.</title>
        <authorList>
            <person name="Nouioui I."/>
        </authorList>
    </citation>
    <scope>NUCLEOTIDE SEQUENCE [LARGE SCALE GENOMIC DNA]</scope>
    <source>
        <strain evidence="2">DSM 41699</strain>
    </source>
</reference>
<evidence type="ECO:0000313" key="1">
    <source>
        <dbReference type="EMBL" id="MDT0466647.1"/>
    </source>
</evidence>
<keyword evidence="2" id="KW-1185">Reference proteome</keyword>
<accession>A0ABU2U0Q5</accession>
<evidence type="ECO:0000313" key="2">
    <source>
        <dbReference type="Proteomes" id="UP001183809"/>
    </source>
</evidence>